<comment type="caution">
    <text evidence="2">The sequence shown here is derived from an EMBL/GenBank/DDBJ whole genome shotgun (WGS) entry which is preliminary data.</text>
</comment>
<organism evidence="2 3">
    <name type="scientific">Hungatella hathewayi DSM 13479</name>
    <dbReference type="NCBI Taxonomy" id="566550"/>
    <lineage>
        <taxon>Bacteria</taxon>
        <taxon>Bacillati</taxon>
        <taxon>Bacillota</taxon>
        <taxon>Clostridia</taxon>
        <taxon>Lachnospirales</taxon>
        <taxon>Lachnospiraceae</taxon>
        <taxon>Hungatella</taxon>
    </lineage>
</organism>
<proteinExistence type="predicted"/>
<dbReference type="HOGENOM" id="CLU_213244_0_0_9"/>
<reference evidence="2 3" key="1">
    <citation type="submission" date="2010-01" db="EMBL/GenBank/DDBJ databases">
        <authorList>
            <person name="Weinstock G."/>
            <person name="Sodergren E."/>
            <person name="Clifton S."/>
            <person name="Fulton L."/>
            <person name="Fulton B."/>
            <person name="Courtney L."/>
            <person name="Fronick C."/>
            <person name="Harrison M."/>
            <person name="Strong C."/>
            <person name="Farmer C."/>
            <person name="Delahaunty K."/>
            <person name="Markovic C."/>
            <person name="Hall O."/>
            <person name="Minx P."/>
            <person name="Tomlinson C."/>
            <person name="Mitreva M."/>
            <person name="Nelson J."/>
            <person name="Hou S."/>
            <person name="Wollam A."/>
            <person name="Pepin K.H."/>
            <person name="Johnson M."/>
            <person name="Bhonagiri V."/>
            <person name="Nash W.E."/>
            <person name="Warren W."/>
            <person name="Chinwalla A."/>
            <person name="Mardis E.R."/>
            <person name="Wilson R.K."/>
        </authorList>
    </citation>
    <scope>NUCLEOTIDE SEQUENCE [LARGE SCALE GENOMIC DNA]</scope>
    <source>
        <strain evidence="2 3">DSM 13479</strain>
    </source>
</reference>
<dbReference type="AlphaFoldDB" id="D3ADB6"/>
<dbReference type="EMBL" id="ACIO01000119">
    <property type="protein sequence ID" value="EFD00166.1"/>
    <property type="molecule type" value="Genomic_DNA"/>
</dbReference>
<name>D3ADB6_9FIRM</name>
<keyword evidence="1" id="KW-0812">Transmembrane</keyword>
<gene>
    <name evidence="2" type="ORF">CLOSTHATH_01594</name>
</gene>
<feature type="transmembrane region" description="Helical" evidence="1">
    <location>
        <begin position="7"/>
        <end position="28"/>
    </location>
</feature>
<evidence type="ECO:0000313" key="2">
    <source>
        <dbReference type="EMBL" id="EFD00166.1"/>
    </source>
</evidence>
<protein>
    <submittedName>
        <fullName evidence="2">Uncharacterized protein</fullName>
    </submittedName>
</protein>
<keyword evidence="1" id="KW-0472">Membrane</keyword>
<dbReference type="RefSeq" id="WP_006772126.1">
    <property type="nucleotide sequence ID" value="NZ_GG667624.1"/>
</dbReference>
<accession>D3ADB6</accession>
<evidence type="ECO:0000313" key="3">
    <source>
        <dbReference type="Proteomes" id="UP000004968"/>
    </source>
</evidence>
<sequence>MESMKHKLGIALLVVCLIAVAAFVWYFIAAVPDGGEMDGTLVELIRKAGQIRI</sequence>
<keyword evidence="1" id="KW-1133">Transmembrane helix</keyword>
<evidence type="ECO:0000256" key="1">
    <source>
        <dbReference type="SAM" id="Phobius"/>
    </source>
</evidence>
<dbReference type="Proteomes" id="UP000004968">
    <property type="component" value="Unassembled WGS sequence"/>
</dbReference>
<dbReference type="GeneID" id="93150674"/>